<evidence type="ECO:0000313" key="2">
    <source>
        <dbReference type="WBParaSite" id="nRc.2.0.1.t23352-RA"/>
    </source>
</evidence>
<accession>A0A915JB19</accession>
<name>A0A915JB19_ROMCU</name>
<evidence type="ECO:0000313" key="1">
    <source>
        <dbReference type="Proteomes" id="UP000887565"/>
    </source>
</evidence>
<organism evidence="1 2">
    <name type="scientific">Romanomermis culicivorax</name>
    <name type="common">Nematode worm</name>
    <dbReference type="NCBI Taxonomy" id="13658"/>
    <lineage>
        <taxon>Eukaryota</taxon>
        <taxon>Metazoa</taxon>
        <taxon>Ecdysozoa</taxon>
        <taxon>Nematoda</taxon>
        <taxon>Enoplea</taxon>
        <taxon>Dorylaimia</taxon>
        <taxon>Mermithida</taxon>
        <taxon>Mermithoidea</taxon>
        <taxon>Mermithidae</taxon>
        <taxon>Romanomermis</taxon>
    </lineage>
</organism>
<keyword evidence="1" id="KW-1185">Reference proteome</keyword>
<dbReference type="AlphaFoldDB" id="A0A915JB19"/>
<dbReference type="WBParaSite" id="nRc.2.0.1.t23352-RA">
    <property type="protein sequence ID" value="nRc.2.0.1.t23352-RA"/>
    <property type="gene ID" value="nRc.2.0.1.g23352"/>
</dbReference>
<proteinExistence type="predicted"/>
<protein>
    <submittedName>
        <fullName evidence="2">Uncharacterized protein</fullName>
    </submittedName>
</protein>
<dbReference type="Proteomes" id="UP000887565">
    <property type="component" value="Unplaced"/>
</dbReference>
<reference evidence="2" key="1">
    <citation type="submission" date="2022-11" db="UniProtKB">
        <authorList>
            <consortium name="WormBaseParasite"/>
        </authorList>
    </citation>
    <scope>IDENTIFICATION</scope>
</reference>
<sequence length="55" mass="6609">MQSDYRFLSTLYGKYGNYDYDDQFLIFLAVIRETGRNKKTTFRTKLCYYCGRIGN</sequence>